<organism evidence="1 2">
    <name type="scientific">Pleurotus eryngii</name>
    <name type="common">Boletus of the steppes</name>
    <dbReference type="NCBI Taxonomy" id="5323"/>
    <lineage>
        <taxon>Eukaryota</taxon>
        <taxon>Fungi</taxon>
        <taxon>Dikarya</taxon>
        <taxon>Basidiomycota</taxon>
        <taxon>Agaricomycotina</taxon>
        <taxon>Agaricomycetes</taxon>
        <taxon>Agaricomycetidae</taxon>
        <taxon>Agaricales</taxon>
        <taxon>Pleurotineae</taxon>
        <taxon>Pleurotaceae</taxon>
        <taxon>Pleurotus</taxon>
    </lineage>
</organism>
<dbReference type="EMBL" id="MU154702">
    <property type="protein sequence ID" value="KAF9488685.1"/>
    <property type="molecule type" value="Genomic_DNA"/>
</dbReference>
<dbReference type="AlphaFoldDB" id="A0A9P5ZLA1"/>
<sequence length="602" mass="65173">MPSYNRDSTQRSLFVIAIADLERVAHESGHETAQNSPKPACLLRILYPAWVFYEATAAKQTSRWSVMTADPLYVSSSTLHVRTLLGCFIPRSPSTRPWAKKITSCRQPKSRHALTSYFAHTQFTHKKETVRSIANQSYRSLEDTALLSTQNVGPRRRRYSFGCAVEQQRRWRTSSSAPSSPQMPTSPMMASTSLGWLDELLRAYAEPRTAAVSRGPSASLRLLISSPVLSTYNISLPITASAIGGVYATHGNGGGARTLYNGENAAGVCTASGSGAGFAGVGASRAGVGAPVDLRQSERASQSLYSVGMDGDAEVAYGSEVAYGVYTKCKSCLMQMTRLHSMFNAALHLQKLSLDFSDALSWQRQQQPSLEVAESLSSPLPMRTTASVTTEHLINEQPRDIHVSDAMRDTPAPPPQSVTPASNTGCIMAHSSLPRCLQASASRTNYAGQTTYAIAGDRNHRQHLSNVVTLSGHARLMPLKIIRIIAVLVDHTSAPGGWQVVVECVPAPPGTDKILLKFGWEHFDVPLYWRWWGWARFYLEKIPSVQPGVTINVSALIPQKGSAEDDDCGGGSDAQGCNSNDLAAGTELNAPAGAIAWTRVNH</sequence>
<gene>
    <name evidence="1" type="ORF">BDN71DRAFT_1435974</name>
</gene>
<reference evidence="1" key="1">
    <citation type="submission" date="2020-11" db="EMBL/GenBank/DDBJ databases">
        <authorList>
            <consortium name="DOE Joint Genome Institute"/>
            <person name="Ahrendt S."/>
            <person name="Riley R."/>
            <person name="Andreopoulos W."/>
            <person name="Labutti K."/>
            <person name="Pangilinan J."/>
            <person name="Ruiz-Duenas F.J."/>
            <person name="Barrasa J.M."/>
            <person name="Sanchez-Garcia M."/>
            <person name="Camarero S."/>
            <person name="Miyauchi S."/>
            <person name="Serrano A."/>
            <person name="Linde D."/>
            <person name="Babiker R."/>
            <person name="Drula E."/>
            <person name="Ayuso-Fernandez I."/>
            <person name="Pacheco R."/>
            <person name="Padilla G."/>
            <person name="Ferreira P."/>
            <person name="Barriuso J."/>
            <person name="Kellner H."/>
            <person name="Castanera R."/>
            <person name="Alfaro M."/>
            <person name="Ramirez L."/>
            <person name="Pisabarro A.G."/>
            <person name="Kuo A."/>
            <person name="Tritt A."/>
            <person name="Lipzen A."/>
            <person name="He G."/>
            <person name="Yan M."/>
            <person name="Ng V."/>
            <person name="Cullen D."/>
            <person name="Martin F."/>
            <person name="Rosso M.-N."/>
            <person name="Henrissat B."/>
            <person name="Hibbett D."/>
            <person name="Martinez A.T."/>
            <person name="Grigoriev I.V."/>
        </authorList>
    </citation>
    <scope>NUCLEOTIDE SEQUENCE</scope>
    <source>
        <strain evidence="1">ATCC 90797</strain>
    </source>
</reference>
<evidence type="ECO:0000313" key="2">
    <source>
        <dbReference type="Proteomes" id="UP000807025"/>
    </source>
</evidence>
<proteinExistence type="predicted"/>
<dbReference type="Proteomes" id="UP000807025">
    <property type="component" value="Unassembled WGS sequence"/>
</dbReference>
<keyword evidence="2" id="KW-1185">Reference proteome</keyword>
<evidence type="ECO:0000313" key="1">
    <source>
        <dbReference type="EMBL" id="KAF9488685.1"/>
    </source>
</evidence>
<protein>
    <submittedName>
        <fullName evidence="1">Uncharacterized protein</fullName>
    </submittedName>
</protein>
<name>A0A9P5ZLA1_PLEER</name>
<accession>A0A9P5ZLA1</accession>
<comment type="caution">
    <text evidence="1">The sequence shown here is derived from an EMBL/GenBank/DDBJ whole genome shotgun (WGS) entry which is preliminary data.</text>
</comment>